<gene>
    <name evidence="3" type="primary">xynA1_3</name>
    <name evidence="3" type="ORF">EUAN_04790</name>
</gene>
<dbReference type="RefSeq" id="WP_071061333.1">
    <property type="nucleotide sequence ID" value="NZ_MKIE01000002.1"/>
</dbReference>
<dbReference type="PANTHER" id="PTHR43308">
    <property type="entry name" value="OUTER MEMBRANE PROTEIN ALPHA-RELATED"/>
    <property type="match status" value="1"/>
</dbReference>
<feature type="domain" description="SLH" evidence="2">
    <location>
        <begin position="444"/>
        <end position="505"/>
    </location>
</feature>
<dbReference type="Pfam" id="PF00395">
    <property type="entry name" value="SLH"/>
    <property type="match status" value="2"/>
</dbReference>
<proteinExistence type="predicted"/>
<protein>
    <submittedName>
        <fullName evidence="3">Endo-1,4-beta-xylanase A</fullName>
        <ecNumber evidence="3">3.2.1.8</ecNumber>
    </submittedName>
</protein>
<dbReference type="AlphaFoldDB" id="A0A1S1V8G2"/>
<evidence type="ECO:0000259" key="2">
    <source>
        <dbReference type="PROSITE" id="PS51272"/>
    </source>
</evidence>
<feature type="signal peptide" evidence="1">
    <location>
        <begin position="1"/>
        <end position="27"/>
    </location>
</feature>
<keyword evidence="3" id="KW-0858">Xylan degradation</keyword>
<evidence type="ECO:0000256" key="1">
    <source>
        <dbReference type="SAM" id="SignalP"/>
    </source>
</evidence>
<accession>A0A1S1V8G2</accession>
<dbReference type="OrthoDB" id="1704601at2"/>
<organism evidence="3 4">
    <name type="scientific">Andreesenia angusta</name>
    <dbReference type="NCBI Taxonomy" id="39480"/>
    <lineage>
        <taxon>Bacteria</taxon>
        <taxon>Bacillati</taxon>
        <taxon>Bacillota</taxon>
        <taxon>Tissierellia</taxon>
        <taxon>Tissierellales</taxon>
        <taxon>Gottschalkiaceae</taxon>
        <taxon>Andreesenia</taxon>
    </lineage>
</organism>
<dbReference type="InterPro" id="IPR001119">
    <property type="entry name" value="SLH_dom"/>
</dbReference>
<sequence>MKRLANKAISAILAGTMVMSVPLVAQAAETGTTATDDKTEAEKEEEDRIKTLIERGESAGKSEAEALAERHAEVHFFSSQSADPTRDSLKSDAAIVAKYYLNYQEAEYRNAFLNKFKEYYPTAYTEKFISLEKENEEKLYERAKKDGSDMGKKAGSTRAIMDFVEGRTNSWQRAYNEFIAEESLDDRYFLYNEPSWYVPTFKDWFKAEFNANYTGTYMGANMETATGNMTYKKLSGLGDVITFQDTAFNIADGAVGVNKVKTVELSIPKAAFYNDTYIGIEKEKDSFGASSGKYKPVTNVYSVTVNNSEENVALREDLMLTFDYYGTDRVGIYEWADGKWRYLNTLQDEQREGQAVGLVSTIIPKGTDYSGGQYALFIDDDFSHFKDIQMSWAKEEIFSYLRRGYVLGYGDDTFKPERKITRGEFLIIASRIFDWDVKGSTANVYFGDKDGFGYYKDYVNYAASNGYVTGYPDGTFRPWDNISYSEIEWLMKRLIDDKNFNWKYFADIMKYEKYKYSPSNDNMNAKIMRDEAVFMFYTLEKQGRI</sequence>
<feature type="chain" id="PRO_5010218597" evidence="1">
    <location>
        <begin position="28"/>
        <end position="545"/>
    </location>
</feature>
<keyword evidence="3" id="KW-0119">Carbohydrate metabolism</keyword>
<dbReference type="InterPro" id="IPR051465">
    <property type="entry name" value="Cell_Envelope_Struct_Comp"/>
</dbReference>
<dbReference type="EC" id="3.2.1.8" evidence="3"/>
<evidence type="ECO:0000313" key="4">
    <source>
        <dbReference type="Proteomes" id="UP000180254"/>
    </source>
</evidence>
<dbReference type="GO" id="GO:0045493">
    <property type="term" value="P:xylan catabolic process"/>
    <property type="evidence" value="ECO:0007669"/>
    <property type="project" value="UniProtKB-KW"/>
</dbReference>
<dbReference type="STRING" id="39480.EUAN_04790"/>
<dbReference type="PROSITE" id="PS51272">
    <property type="entry name" value="SLH"/>
    <property type="match status" value="2"/>
</dbReference>
<dbReference type="EMBL" id="MKIE01000002">
    <property type="protein sequence ID" value="OHW62695.1"/>
    <property type="molecule type" value="Genomic_DNA"/>
</dbReference>
<keyword evidence="4" id="KW-1185">Reference proteome</keyword>
<feature type="domain" description="SLH" evidence="2">
    <location>
        <begin position="380"/>
        <end position="443"/>
    </location>
</feature>
<dbReference type="Proteomes" id="UP000180254">
    <property type="component" value="Unassembled WGS sequence"/>
</dbReference>
<keyword evidence="1" id="KW-0732">Signal</keyword>
<keyword evidence="3" id="KW-0624">Polysaccharide degradation</keyword>
<keyword evidence="3" id="KW-0378">Hydrolase</keyword>
<dbReference type="PANTHER" id="PTHR43308:SF5">
    <property type="entry name" value="S-LAYER PROTEIN _ PEPTIDOGLYCAN ENDO-BETA-N-ACETYLGLUCOSAMINIDASE"/>
    <property type="match status" value="1"/>
</dbReference>
<name>A0A1S1V8G2_9FIRM</name>
<evidence type="ECO:0000313" key="3">
    <source>
        <dbReference type="EMBL" id="OHW62695.1"/>
    </source>
</evidence>
<comment type="caution">
    <text evidence="3">The sequence shown here is derived from an EMBL/GenBank/DDBJ whole genome shotgun (WGS) entry which is preliminary data.</text>
</comment>
<reference evidence="3 4" key="1">
    <citation type="submission" date="2016-09" db="EMBL/GenBank/DDBJ databases">
        <title>Genome sequence of Eubacterium angustum.</title>
        <authorList>
            <person name="Poehlein A."/>
            <person name="Daniel R."/>
        </authorList>
    </citation>
    <scope>NUCLEOTIDE SEQUENCE [LARGE SCALE GENOMIC DNA]</scope>
    <source>
        <strain evidence="3 4">DSM 1989</strain>
    </source>
</reference>
<keyword evidence="3" id="KW-0326">Glycosidase</keyword>
<dbReference type="GO" id="GO:0031176">
    <property type="term" value="F:endo-1,4-beta-xylanase activity"/>
    <property type="evidence" value="ECO:0007669"/>
    <property type="project" value="UniProtKB-EC"/>
</dbReference>